<reference evidence="1 2" key="2">
    <citation type="submission" date="2015-01" db="EMBL/GenBank/DDBJ databases">
        <authorList>
            <consortium name="NBRP consortium"/>
            <person name="Sawabe T."/>
            <person name="Meirelles P."/>
            <person name="Feng G."/>
            <person name="Sayaka M."/>
            <person name="Hattori M."/>
            <person name="Ohkuma M."/>
        </authorList>
    </citation>
    <scope>NUCLEOTIDE SEQUENCE [LARGE SCALE GENOMIC DNA]</scope>
    <source>
        <strain evidence="2">JCM 19241</strain>
    </source>
</reference>
<reference evidence="1 2" key="1">
    <citation type="submission" date="2015-01" db="EMBL/GenBank/DDBJ databases">
        <title>Vibrio sp. C94 JCM 19241 whole genome shotgun sequence.</title>
        <authorList>
            <person name="Sawabe T."/>
            <person name="Meirelles P."/>
            <person name="Feng G."/>
            <person name="Sayaka M."/>
            <person name="Hattori M."/>
            <person name="Ohkuma M."/>
        </authorList>
    </citation>
    <scope>NUCLEOTIDE SEQUENCE [LARGE SCALE GENOMIC DNA]</scope>
    <source>
        <strain evidence="2">JCM 19241</strain>
    </source>
</reference>
<accession>A0A0B8QM30</accession>
<gene>
    <name evidence="1" type="ORF">JCM19241_4837</name>
</gene>
<comment type="caution">
    <text evidence="1">The sequence shown here is derived from an EMBL/GenBank/DDBJ whole genome shotgun (WGS) entry which is preliminary data.</text>
</comment>
<organism evidence="1 2">
    <name type="scientific">Vibrio ishigakensis</name>
    <dbReference type="NCBI Taxonomy" id="1481914"/>
    <lineage>
        <taxon>Bacteria</taxon>
        <taxon>Pseudomonadati</taxon>
        <taxon>Pseudomonadota</taxon>
        <taxon>Gammaproteobacteria</taxon>
        <taxon>Vibrionales</taxon>
        <taxon>Vibrionaceae</taxon>
        <taxon>Vibrio</taxon>
    </lineage>
</organism>
<dbReference type="AlphaFoldDB" id="A0A0B8QM30"/>
<evidence type="ECO:0000313" key="1">
    <source>
        <dbReference type="EMBL" id="GAM78132.1"/>
    </source>
</evidence>
<dbReference type="Proteomes" id="UP000031666">
    <property type="component" value="Unassembled WGS sequence"/>
</dbReference>
<sequence length="125" mass="14619">MNLWSKTPIRRTVPIVFIVLAIPVLVTLHYNDDIRQMQAMPESLKQQESFISNLSGLESSQQMLVVTAKDDESLLQHLEKLNNQIRQVGTKRYHKWLSKPFAIYWIETTTKQRLSNDRATLLEPR</sequence>
<dbReference type="EMBL" id="BBSC01000012">
    <property type="protein sequence ID" value="GAM78132.1"/>
    <property type="molecule type" value="Genomic_DNA"/>
</dbReference>
<name>A0A0B8QM30_9VIBR</name>
<protein>
    <submittedName>
        <fullName evidence="1">Membrane protein</fullName>
    </submittedName>
</protein>
<dbReference type="STRING" id="1481914.JCM19241_4837"/>
<proteinExistence type="predicted"/>
<evidence type="ECO:0000313" key="2">
    <source>
        <dbReference type="Proteomes" id="UP000031666"/>
    </source>
</evidence>